<dbReference type="InterPro" id="IPR027449">
    <property type="entry name" value="KduI_N"/>
</dbReference>
<dbReference type="GO" id="GO:0042840">
    <property type="term" value="P:D-glucuronate catabolic process"/>
    <property type="evidence" value="ECO:0007669"/>
    <property type="project" value="TreeGrafter"/>
</dbReference>
<dbReference type="GO" id="GO:0045490">
    <property type="term" value="P:pectin catabolic process"/>
    <property type="evidence" value="ECO:0007669"/>
    <property type="project" value="InterPro"/>
</dbReference>
<reference evidence="8" key="1">
    <citation type="submission" date="2019-08" db="EMBL/GenBank/DDBJ databases">
        <authorList>
            <person name="Kucharzyk K."/>
            <person name="Murdoch R.W."/>
            <person name="Higgins S."/>
            <person name="Loffler F."/>
        </authorList>
    </citation>
    <scope>NUCLEOTIDE SEQUENCE</scope>
</reference>
<comment type="catalytic activity">
    <reaction evidence="1">
        <text>5-dehydro-4-deoxy-D-glucuronate = 3-deoxy-D-glycero-2,5-hexodiulosonate</text>
        <dbReference type="Rhea" id="RHEA:23896"/>
        <dbReference type="ChEBI" id="CHEBI:17117"/>
        <dbReference type="ChEBI" id="CHEBI:29071"/>
        <dbReference type="EC" id="5.3.1.17"/>
    </reaction>
</comment>
<dbReference type="Gene3D" id="2.60.120.520">
    <property type="entry name" value="pectin degrading enzyme 5-keto 4- deoxyuronate isomerase, domain 1"/>
    <property type="match status" value="1"/>
</dbReference>
<dbReference type="SUPFAM" id="SSF51182">
    <property type="entry name" value="RmlC-like cupins"/>
    <property type="match status" value="1"/>
</dbReference>
<evidence type="ECO:0000313" key="8">
    <source>
        <dbReference type="EMBL" id="MPL91883.1"/>
    </source>
</evidence>
<dbReference type="GO" id="GO:0008697">
    <property type="term" value="F:4-deoxy-L-threo-5-hexosulose-uronate ketol-isomerase activity"/>
    <property type="evidence" value="ECO:0007669"/>
    <property type="project" value="UniProtKB-EC"/>
</dbReference>
<name>A0A644VMV4_9ZZZZ</name>
<keyword evidence="6" id="KW-0862">Zinc</keyword>
<dbReference type="CDD" id="cd20294">
    <property type="entry name" value="cupin_KduI_N"/>
    <property type="match status" value="1"/>
</dbReference>
<dbReference type="GO" id="GO:0019698">
    <property type="term" value="P:D-galacturonate catabolic process"/>
    <property type="evidence" value="ECO:0007669"/>
    <property type="project" value="TreeGrafter"/>
</dbReference>
<proteinExistence type="inferred from homology"/>
<dbReference type="Gene3D" id="2.60.120.10">
    <property type="entry name" value="Jelly Rolls"/>
    <property type="match status" value="1"/>
</dbReference>
<gene>
    <name evidence="8" type="primary">kduI_3</name>
    <name evidence="8" type="ORF">SDC9_37966</name>
</gene>
<dbReference type="PIRSF" id="PIRSF006625">
    <property type="entry name" value="KduI"/>
    <property type="match status" value="1"/>
</dbReference>
<evidence type="ECO:0000256" key="6">
    <source>
        <dbReference type="ARBA" id="ARBA00022833"/>
    </source>
</evidence>
<dbReference type="GO" id="GO:0046872">
    <property type="term" value="F:metal ion binding"/>
    <property type="evidence" value="ECO:0007669"/>
    <property type="project" value="UniProtKB-KW"/>
</dbReference>
<evidence type="ECO:0000256" key="2">
    <source>
        <dbReference type="ARBA" id="ARBA00001947"/>
    </source>
</evidence>
<protein>
    <recommendedName>
        <fullName evidence="4">5-dehydro-4-deoxy-D-glucuronate isomerase</fullName>
        <ecNumber evidence="4">5.3.1.17</ecNumber>
    </recommendedName>
</protein>
<organism evidence="8">
    <name type="scientific">bioreactor metagenome</name>
    <dbReference type="NCBI Taxonomy" id="1076179"/>
    <lineage>
        <taxon>unclassified sequences</taxon>
        <taxon>metagenomes</taxon>
        <taxon>ecological metagenomes</taxon>
    </lineage>
</organism>
<dbReference type="EC" id="5.3.1.17" evidence="4"/>
<dbReference type="Pfam" id="PF04962">
    <property type="entry name" value="KduI"/>
    <property type="match status" value="1"/>
</dbReference>
<sequence>MDIRYSTGKEAFRHMTTEELRKEFLVQNIFKADDVSAVYSHIDRIVTLGAMPVSGKLDLAKNIDPMKDFGVNYFLERRELGIINIGGDGVVEADGVTYNIVHFDGLYLPKGTKQVSLASKDAKNPAKFYMSSTPAHQVFPAKHIVFAESKHVPAGSAAESNKRTINQYIHPDVLDTCQLSMGLTQLDEGSVWNTMPAHTHERRMEVYFYFDIKEKQTLFHLFGEPTETRHIVVGNEEAVINPSWSIHSGVGTSNYTFIWAMCGENRTYTDMDWVATQDLR</sequence>
<dbReference type="InterPro" id="IPR014710">
    <property type="entry name" value="RmlC-like_jellyroll"/>
</dbReference>
<dbReference type="HAMAP" id="MF_00687">
    <property type="entry name" value="KduI"/>
    <property type="match status" value="1"/>
</dbReference>
<dbReference type="PANTHER" id="PTHR38461:SF1">
    <property type="entry name" value="4-DEOXY-L-THREO-5-HEXOSULOSE-URONATE KETOL-ISOMERASE"/>
    <property type="match status" value="1"/>
</dbReference>
<keyword evidence="5" id="KW-0479">Metal-binding</keyword>
<dbReference type="InterPro" id="IPR011051">
    <property type="entry name" value="RmlC_Cupin_sf"/>
</dbReference>
<dbReference type="EMBL" id="VSSQ01000342">
    <property type="protein sequence ID" value="MPL91883.1"/>
    <property type="molecule type" value="Genomic_DNA"/>
</dbReference>
<dbReference type="AlphaFoldDB" id="A0A644VMV4"/>
<dbReference type="PANTHER" id="PTHR38461">
    <property type="entry name" value="4-DEOXY-L-THREO-5-HEXOSULOSE-URONATE KETOL-ISOMERASE"/>
    <property type="match status" value="1"/>
</dbReference>
<comment type="cofactor">
    <cofactor evidence="2">
        <name>Zn(2+)</name>
        <dbReference type="ChEBI" id="CHEBI:29105"/>
    </cofactor>
</comment>
<dbReference type="InterPro" id="IPR007045">
    <property type="entry name" value="KduI"/>
</dbReference>
<comment type="similarity">
    <text evidence="3">Belongs to the KduI family.</text>
</comment>
<evidence type="ECO:0000256" key="5">
    <source>
        <dbReference type="ARBA" id="ARBA00022723"/>
    </source>
</evidence>
<dbReference type="InterPro" id="IPR021120">
    <property type="entry name" value="KduI/IolB_isomerase"/>
</dbReference>
<comment type="caution">
    <text evidence="8">The sequence shown here is derived from an EMBL/GenBank/DDBJ whole genome shotgun (WGS) entry which is preliminary data.</text>
</comment>
<evidence type="ECO:0000256" key="7">
    <source>
        <dbReference type="ARBA" id="ARBA00023235"/>
    </source>
</evidence>
<dbReference type="NCBIfam" id="NF002091">
    <property type="entry name" value="PRK00924.1"/>
    <property type="match status" value="1"/>
</dbReference>
<keyword evidence="7 8" id="KW-0413">Isomerase</keyword>
<dbReference type="CDD" id="cd20491">
    <property type="entry name" value="cupin_KduI_C"/>
    <property type="match status" value="1"/>
</dbReference>
<evidence type="ECO:0000256" key="3">
    <source>
        <dbReference type="ARBA" id="ARBA00008086"/>
    </source>
</evidence>
<evidence type="ECO:0000256" key="4">
    <source>
        <dbReference type="ARBA" id="ARBA00012547"/>
    </source>
</evidence>
<evidence type="ECO:0000256" key="1">
    <source>
        <dbReference type="ARBA" id="ARBA00000552"/>
    </source>
</evidence>
<accession>A0A644VMV4</accession>